<feature type="region of interest" description="Disordered" evidence="4">
    <location>
        <begin position="372"/>
        <end position="420"/>
    </location>
</feature>
<dbReference type="InterPro" id="IPR019318">
    <property type="entry name" value="Gua_nucleotide_exch_fac_Ric8"/>
</dbReference>
<dbReference type="Pfam" id="PF10165">
    <property type="entry name" value="Ric8"/>
    <property type="match status" value="1"/>
</dbReference>
<proteinExistence type="inferred from homology"/>
<dbReference type="OrthoDB" id="5585685at2759"/>
<evidence type="ECO:0000256" key="1">
    <source>
        <dbReference type="ARBA" id="ARBA00009049"/>
    </source>
</evidence>
<dbReference type="AlphaFoldDB" id="A0A1V8S8U4"/>
<keyword evidence="2" id="KW-0344">Guanine-nucleotide releasing factor</keyword>
<name>A0A1V8S8U4_9PEZI</name>
<comment type="similarity">
    <text evidence="1">Belongs to the synembryn family.</text>
</comment>
<organism evidence="5 6">
    <name type="scientific">Cryoendolithus antarcticus</name>
    <dbReference type="NCBI Taxonomy" id="1507870"/>
    <lineage>
        <taxon>Eukaryota</taxon>
        <taxon>Fungi</taxon>
        <taxon>Dikarya</taxon>
        <taxon>Ascomycota</taxon>
        <taxon>Pezizomycotina</taxon>
        <taxon>Dothideomycetes</taxon>
        <taxon>Dothideomycetidae</taxon>
        <taxon>Cladosporiales</taxon>
        <taxon>Cladosporiaceae</taxon>
        <taxon>Cryoendolithus</taxon>
    </lineage>
</organism>
<dbReference type="GO" id="GO:0005737">
    <property type="term" value="C:cytoplasm"/>
    <property type="evidence" value="ECO:0007669"/>
    <property type="project" value="TreeGrafter"/>
</dbReference>
<dbReference type="SUPFAM" id="SSF48371">
    <property type="entry name" value="ARM repeat"/>
    <property type="match status" value="1"/>
</dbReference>
<dbReference type="PANTHER" id="PTHR12425">
    <property type="entry name" value="SYNEMBRYN"/>
    <property type="match status" value="1"/>
</dbReference>
<dbReference type="InterPro" id="IPR011989">
    <property type="entry name" value="ARM-like"/>
</dbReference>
<dbReference type="GO" id="GO:0001965">
    <property type="term" value="F:G-protein alpha-subunit binding"/>
    <property type="evidence" value="ECO:0007669"/>
    <property type="project" value="TreeGrafter"/>
</dbReference>
<sequence>MADLLEVDRLLEQLDNNIHSARLSLDEQQKLLGQVKVYGRDVKSATPIFAKKGITTLSHYGLQSESQAVSREAMRCLANAMLLNEPSRQIFIDLGHAPRVAERLKNADLDDEFLVCRILFLLTYNRSLEFDTLVQQNGLADHIIARMANHRSRYAKRGPSDPAASPMEAMSMAETSKLIFNMIYYDPDLMDHLKPTAEHVVSIIANYPILSPPLQSPVTYLLNALLNLISMKDEQDLLFPPSAPTSLIDRLLLLLNKAVREHPEPDLDLTAASLVTILRKLYKFADNDMQLKIRTALLPSGSERDLPLGKAGTLPARLLQLSVSPHLPTLRDNISNFLFELSDNDPNTFVQNIGYGYASGFLMSHGMPVPQSATDVNGGATPRGQSAGAEPVNPITGQKLSAEQRSGADDGVEMTEDEKEREAERLFVLFERLRATGVVDVENPVKRARDEGRFEEIE</sequence>
<dbReference type="GO" id="GO:0007186">
    <property type="term" value="P:G protein-coupled receptor signaling pathway"/>
    <property type="evidence" value="ECO:0007669"/>
    <property type="project" value="TreeGrafter"/>
</dbReference>
<dbReference type="Proteomes" id="UP000192596">
    <property type="component" value="Unassembled WGS sequence"/>
</dbReference>
<dbReference type="PANTHER" id="PTHR12425:SF5">
    <property type="entry name" value="SYNEMBRYN"/>
    <property type="match status" value="1"/>
</dbReference>
<dbReference type="InterPro" id="IPR016024">
    <property type="entry name" value="ARM-type_fold"/>
</dbReference>
<dbReference type="GO" id="GO:0005085">
    <property type="term" value="F:guanyl-nucleotide exchange factor activity"/>
    <property type="evidence" value="ECO:0007669"/>
    <property type="project" value="UniProtKB-KW"/>
</dbReference>
<protein>
    <recommendedName>
        <fullName evidence="7">Synembryn-A</fullName>
    </recommendedName>
</protein>
<reference evidence="6" key="1">
    <citation type="submission" date="2017-03" db="EMBL/GenBank/DDBJ databases">
        <title>Genomes of endolithic fungi from Antarctica.</title>
        <authorList>
            <person name="Coleine C."/>
            <person name="Masonjones S."/>
            <person name="Stajich J.E."/>
        </authorList>
    </citation>
    <scope>NUCLEOTIDE SEQUENCE [LARGE SCALE GENOMIC DNA]</scope>
    <source>
        <strain evidence="6">CCFEE 5527</strain>
    </source>
</reference>
<dbReference type="InParanoid" id="A0A1V8S8U4"/>
<evidence type="ECO:0000256" key="2">
    <source>
        <dbReference type="ARBA" id="ARBA00022658"/>
    </source>
</evidence>
<keyword evidence="3" id="KW-0143">Chaperone</keyword>
<gene>
    <name evidence="5" type="ORF">B0A48_18320</name>
</gene>
<evidence type="ECO:0000313" key="6">
    <source>
        <dbReference type="Proteomes" id="UP000192596"/>
    </source>
</evidence>
<evidence type="ECO:0000256" key="4">
    <source>
        <dbReference type="SAM" id="MobiDB-lite"/>
    </source>
</evidence>
<evidence type="ECO:0000313" key="5">
    <source>
        <dbReference type="EMBL" id="OQN95473.1"/>
    </source>
</evidence>
<comment type="caution">
    <text evidence="5">The sequence shown here is derived from an EMBL/GenBank/DDBJ whole genome shotgun (WGS) entry which is preliminary data.</text>
</comment>
<dbReference type="Gene3D" id="1.25.10.10">
    <property type="entry name" value="Leucine-rich Repeat Variant"/>
    <property type="match status" value="1"/>
</dbReference>
<evidence type="ECO:0008006" key="7">
    <source>
        <dbReference type="Google" id="ProtNLM"/>
    </source>
</evidence>
<dbReference type="EMBL" id="NAJO01000093">
    <property type="protein sequence ID" value="OQN95473.1"/>
    <property type="molecule type" value="Genomic_DNA"/>
</dbReference>
<evidence type="ECO:0000256" key="3">
    <source>
        <dbReference type="ARBA" id="ARBA00023186"/>
    </source>
</evidence>
<feature type="compositionally biased region" description="Polar residues" evidence="4">
    <location>
        <begin position="395"/>
        <end position="404"/>
    </location>
</feature>
<keyword evidence="6" id="KW-1185">Reference proteome</keyword>
<accession>A0A1V8S8U4</accession>